<dbReference type="RefSeq" id="WP_117453128.1">
    <property type="nucleotide sequence ID" value="NZ_JAKVPQ010000011.1"/>
</dbReference>
<keyword evidence="2" id="KW-1185">Reference proteome</keyword>
<accession>A0ABS9R8X8</accession>
<proteinExistence type="predicted"/>
<reference evidence="1 2" key="1">
    <citation type="submission" date="2022-02" db="EMBL/GenBank/DDBJ databases">
        <title>Genome of Erysipelotrichaceae sp. nov. NSJ-176 isolated from human feces.</title>
        <authorList>
            <person name="Abdugheni R."/>
        </authorList>
    </citation>
    <scope>NUCLEOTIDE SEQUENCE [LARGE SCALE GENOMIC DNA]</scope>
    <source>
        <strain evidence="1 2">NSJ-176</strain>
    </source>
</reference>
<organism evidence="1 2">
    <name type="scientific">Amedibacillus hominis</name>
    <dbReference type="NCBI Taxonomy" id="2897776"/>
    <lineage>
        <taxon>Bacteria</taxon>
        <taxon>Bacillati</taxon>
        <taxon>Bacillota</taxon>
        <taxon>Erysipelotrichia</taxon>
        <taxon>Erysipelotrichales</taxon>
        <taxon>Erysipelotrichaceae</taxon>
        <taxon>Amedibacillus</taxon>
    </lineage>
</organism>
<evidence type="ECO:0000313" key="2">
    <source>
        <dbReference type="Proteomes" id="UP001202402"/>
    </source>
</evidence>
<protein>
    <submittedName>
        <fullName evidence="1">Uncharacterized protein</fullName>
    </submittedName>
</protein>
<name>A0ABS9R8X8_9FIRM</name>
<comment type="caution">
    <text evidence="1">The sequence shown here is derived from an EMBL/GenBank/DDBJ whole genome shotgun (WGS) entry which is preliminary data.</text>
</comment>
<evidence type="ECO:0000313" key="1">
    <source>
        <dbReference type="EMBL" id="MCH4286118.1"/>
    </source>
</evidence>
<dbReference type="EMBL" id="JAKVPQ010000011">
    <property type="protein sequence ID" value="MCH4286118.1"/>
    <property type="molecule type" value="Genomic_DNA"/>
</dbReference>
<sequence length="80" mass="9691">MQQNMIYFDDNFNKNAIMVMSDFDLWVDDFIHQIQVHKESADTLEQFQHTLRLMIQSYYCSLMSKEEFDTIMEDMYAVMS</sequence>
<gene>
    <name evidence="1" type="ORF">LQE99_13405</name>
</gene>
<dbReference type="Proteomes" id="UP001202402">
    <property type="component" value="Unassembled WGS sequence"/>
</dbReference>